<accession>A0AAW2DL64</accession>
<dbReference type="Proteomes" id="UP001459277">
    <property type="component" value="Unassembled WGS sequence"/>
</dbReference>
<feature type="chain" id="PRO_5043598477" evidence="1">
    <location>
        <begin position="25"/>
        <end position="99"/>
    </location>
</feature>
<proteinExistence type="predicted"/>
<keyword evidence="1" id="KW-0732">Signal</keyword>
<evidence type="ECO:0000313" key="2">
    <source>
        <dbReference type="EMBL" id="KAL0011156.1"/>
    </source>
</evidence>
<comment type="caution">
    <text evidence="2">The sequence shown here is derived from an EMBL/GenBank/DDBJ whole genome shotgun (WGS) entry which is preliminary data.</text>
</comment>
<feature type="signal peptide" evidence="1">
    <location>
        <begin position="1"/>
        <end position="24"/>
    </location>
</feature>
<name>A0AAW2DL64_9ROSI</name>
<reference evidence="2 3" key="1">
    <citation type="submission" date="2024-01" db="EMBL/GenBank/DDBJ databases">
        <title>A telomere-to-telomere, gap-free genome of sweet tea (Lithocarpus litseifolius).</title>
        <authorList>
            <person name="Zhou J."/>
        </authorList>
    </citation>
    <scope>NUCLEOTIDE SEQUENCE [LARGE SCALE GENOMIC DNA]</scope>
    <source>
        <strain evidence="2">Zhou-2022a</strain>
        <tissue evidence="2">Leaf</tissue>
    </source>
</reference>
<gene>
    <name evidence="2" type="ORF">SO802_006264</name>
</gene>
<evidence type="ECO:0000313" key="3">
    <source>
        <dbReference type="Proteomes" id="UP001459277"/>
    </source>
</evidence>
<dbReference type="AlphaFoldDB" id="A0AAW2DL64"/>
<evidence type="ECO:0000256" key="1">
    <source>
        <dbReference type="SAM" id="SignalP"/>
    </source>
</evidence>
<protein>
    <submittedName>
        <fullName evidence="2">Uncharacterized protein</fullName>
    </submittedName>
</protein>
<dbReference type="EMBL" id="JAZDWU010000002">
    <property type="protein sequence ID" value="KAL0011156.1"/>
    <property type="molecule type" value="Genomic_DNA"/>
</dbReference>
<sequence length="99" mass="10892">MAKTAVVVLVLSLVLVLSIHSVLADENPMQTAIDHVNQAASTVQDLPNSVSTAVDNAKEKATSWFQWFEDILEALRIVKSDDLKEVKKWQGHPKLPESG</sequence>
<keyword evidence="3" id="KW-1185">Reference proteome</keyword>
<organism evidence="2 3">
    <name type="scientific">Lithocarpus litseifolius</name>
    <dbReference type="NCBI Taxonomy" id="425828"/>
    <lineage>
        <taxon>Eukaryota</taxon>
        <taxon>Viridiplantae</taxon>
        <taxon>Streptophyta</taxon>
        <taxon>Embryophyta</taxon>
        <taxon>Tracheophyta</taxon>
        <taxon>Spermatophyta</taxon>
        <taxon>Magnoliopsida</taxon>
        <taxon>eudicotyledons</taxon>
        <taxon>Gunneridae</taxon>
        <taxon>Pentapetalae</taxon>
        <taxon>rosids</taxon>
        <taxon>fabids</taxon>
        <taxon>Fagales</taxon>
        <taxon>Fagaceae</taxon>
        <taxon>Lithocarpus</taxon>
    </lineage>
</organism>